<evidence type="ECO:0000259" key="2">
    <source>
        <dbReference type="Pfam" id="PF01850"/>
    </source>
</evidence>
<dbReference type="STRING" id="1838280.A6M21_07545"/>
<dbReference type="RefSeq" id="WP_066667320.1">
    <property type="nucleotide sequence ID" value="NZ_LYVF01000099.1"/>
</dbReference>
<dbReference type="Proteomes" id="UP000078532">
    <property type="component" value="Unassembled WGS sequence"/>
</dbReference>
<dbReference type="PANTHER" id="PTHR35901">
    <property type="entry name" value="RIBONUCLEASE VAPC3"/>
    <property type="match status" value="1"/>
</dbReference>
<evidence type="ECO:0000313" key="4">
    <source>
        <dbReference type="Proteomes" id="UP000078532"/>
    </source>
</evidence>
<dbReference type="Pfam" id="PF01850">
    <property type="entry name" value="PIN"/>
    <property type="match status" value="1"/>
</dbReference>
<feature type="domain" description="PIN" evidence="2">
    <location>
        <begin position="4"/>
        <end position="113"/>
    </location>
</feature>
<dbReference type="AlphaFoldDB" id="A0A1B7LG12"/>
<dbReference type="InterPro" id="IPR002716">
    <property type="entry name" value="PIN_dom"/>
</dbReference>
<dbReference type="Gene3D" id="3.40.50.1010">
    <property type="entry name" value="5'-nuclease"/>
    <property type="match status" value="1"/>
</dbReference>
<gene>
    <name evidence="3" type="ORF">A6M21_07545</name>
</gene>
<comment type="caution">
    <text evidence="3">The sequence shown here is derived from an EMBL/GenBank/DDBJ whole genome shotgun (WGS) entry which is preliminary data.</text>
</comment>
<dbReference type="OrthoDB" id="424427at2"/>
<keyword evidence="1" id="KW-0460">Magnesium</keyword>
<protein>
    <submittedName>
        <fullName evidence="3">Twitching motility protein PilT</fullName>
    </submittedName>
</protein>
<keyword evidence="4" id="KW-1185">Reference proteome</keyword>
<dbReference type="InterPro" id="IPR029060">
    <property type="entry name" value="PIN-like_dom_sf"/>
</dbReference>
<proteinExistence type="predicted"/>
<dbReference type="EMBL" id="LYVF01000099">
    <property type="protein sequence ID" value="OAT83681.1"/>
    <property type="molecule type" value="Genomic_DNA"/>
</dbReference>
<dbReference type="InterPro" id="IPR044153">
    <property type="entry name" value="PIN_Pae0151-like"/>
</dbReference>
<evidence type="ECO:0000256" key="1">
    <source>
        <dbReference type="ARBA" id="ARBA00022842"/>
    </source>
</evidence>
<dbReference type="InterPro" id="IPR051619">
    <property type="entry name" value="TypeII_TA_RNase_PINc/VapC"/>
</dbReference>
<organism evidence="3 4">
    <name type="scientific">Desulfotomaculum copahuensis</name>
    <dbReference type="NCBI Taxonomy" id="1838280"/>
    <lineage>
        <taxon>Bacteria</taxon>
        <taxon>Bacillati</taxon>
        <taxon>Bacillota</taxon>
        <taxon>Clostridia</taxon>
        <taxon>Eubacteriales</taxon>
        <taxon>Desulfotomaculaceae</taxon>
        <taxon>Desulfotomaculum</taxon>
    </lineage>
</organism>
<name>A0A1B7LG12_9FIRM</name>
<dbReference type="CDD" id="cd09873">
    <property type="entry name" value="PIN_Pae0151-like"/>
    <property type="match status" value="1"/>
</dbReference>
<sequence>MSFVCLDISILVKLLTWEDGSEAAADLMERIVESGQNVVLPAFAWAEVGSVLRKKTRKKEITPEEAGEAWRMFRRLRIISYLDNEKVSGTAWEIAATENLPTLYDAAYLAVAEVVAKDSGACDFWTADERLVNSLGDRKKYVRLLEGDG</sequence>
<dbReference type="SUPFAM" id="SSF88723">
    <property type="entry name" value="PIN domain-like"/>
    <property type="match status" value="1"/>
</dbReference>
<reference evidence="3 4" key="1">
    <citation type="submission" date="2016-04" db="EMBL/GenBank/DDBJ databases">
        <authorList>
            <person name="Evans L.H."/>
            <person name="Alamgir A."/>
            <person name="Owens N."/>
            <person name="Weber N.D."/>
            <person name="Virtaneva K."/>
            <person name="Barbian K."/>
            <person name="Babar A."/>
            <person name="Rosenke K."/>
        </authorList>
    </citation>
    <scope>NUCLEOTIDE SEQUENCE [LARGE SCALE GENOMIC DNA]</scope>
    <source>
        <strain evidence="3 4">LMa1</strain>
    </source>
</reference>
<accession>A0A1B7LG12</accession>
<dbReference type="PANTHER" id="PTHR35901:SF1">
    <property type="entry name" value="EXONUCLEASE VAPC9"/>
    <property type="match status" value="1"/>
</dbReference>
<evidence type="ECO:0000313" key="3">
    <source>
        <dbReference type="EMBL" id="OAT83681.1"/>
    </source>
</evidence>